<dbReference type="GeneID" id="14917884"/>
<protein>
    <submittedName>
        <fullName evidence="1">Uncharacterized protein</fullName>
    </submittedName>
</protein>
<feature type="non-terminal residue" evidence="1">
    <location>
        <position position="227"/>
    </location>
</feature>
<dbReference type="VEuPathDB" id="AmoebaDB:ACA1_060360"/>
<evidence type="ECO:0000313" key="2">
    <source>
        <dbReference type="Proteomes" id="UP000011083"/>
    </source>
</evidence>
<evidence type="ECO:0000313" key="1">
    <source>
        <dbReference type="EMBL" id="ELR17309.1"/>
    </source>
</evidence>
<dbReference type="AlphaFoldDB" id="L8GVP1"/>
<sequence>SLQLLQKPLWRFLDASISRWRAYVFANLGFFSHLAYRLLTSKYLDFLAVADLRQYEKVVATLSNGQLMSVIKEGEETIVRLQQNIFAPSSQAQQLEQRLRQHCAMICKQLADYSPVFYRPADSTQGDRDTDASEEVVEVVPPTGQGDTEKPAGETDLKTRILKLVEQLKLIFEWSPLDVRFMPRGIGNNLEEAIPPPVSSHEFAPLVQFLYALHCRYLKGSPIASHL</sequence>
<reference evidence="1 2" key="1">
    <citation type="journal article" date="2013" name="Genome Biol.">
        <title>Genome of Acanthamoeba castellanii highlights extensive lateral gene transfer and early evolution of tyrosine kinase signaling.</title>
        <authorList>
            <person name="Clarke M."/>
            <person name="Lohan A.J."/>
            <person name="Liu B."/>
            <person name="Lagkouvardos I."/>
            <person name="Roy S."/>
            <person name="Zafar N."/>
            <person name="Bertelli C."/>
            <person name="Schilde C."/>
            <person name="Kianianmomeni A."/>
            <person name="Burglin T.R."/>
            <person name="Frech C."/>
            <person name="Turcotte B."/>
            <person name="Kopec K.O."/>
            <person name="Synnott J.M."/>
            <person name="Choo C."/>
            <person name="Paponov I."/>
            <person name="Finkler A."/>
            <person name="Soon Heng Tan C."/>
            <person name="Hutchins A.P."/>
            <person name="Weinmeier T."/>
            <person name="Rattei T."/>
            <person name="Chu J.S."/>
            <person name="Gimenez G."/>
            <person name="Irimia M."/>
            <person name="Rigden D.J."/>
            <person name="Fitzpatrick D.A."/>
            <person name="Lorenzo-Morales J."/>
            <person name="Bateman A."/>
            <person name="Chiu C.H."/>
            <person name="Tang P."/>
            <person name="Hegemann P."/>
            <person name="Fromm H."/>
            <person name="Raoult D."/>
            <person name="Greub G."/>
            <person name="Miranda-Saavedra D."/>
            <person name="Chen N."/>
            <person name="Nash P."/>
            <person name="Ginger M.L."/>
            <person name="Horn M."/>
            <person name="Schaap P."/>
            <person name="Caler L."/>
            <person name="Loftus B."/>
        </authorList>
    </citation>
    <scope>NUCLEOTIDE SEQUENCE [LARGE SCALE GENOMIC DNA]</scope>
    <source>
        <strain evidence="1 2">Neff</strain>
    </source>
</reference>
<accession>L8GVP1</accession>
<dbReference type="Proteomes" id="UP000011083">
    <property type="component" value="Unassembled WGS sequence"/>
</dbReference>
<proteinExistence type="predicted"/>
<dbReference type="RefSeq" id="XP_004339322.1">
    <property type="nucleotide sequence ID" value="XM_004339274.1"/>
</dbReference>
<organism evidence="1 2">
    <name type="scientific">Acanthamoeba castellanii (strain ATCC 30010 / Neff)</name>
    <dbReference type="NCBI Taxonomy" id="1257118"/>
    <lineage>
        <taxon>Eukaryota</taxon>
        <taxon>Amoebozoa</taxon>
        <taxon>Discosea</taxon>
        <taxon>Longamoebia</taxon>
        <taxon>Centramoebida</taxon>
        <taxon>Acanthamoebidae</taxon>
        <taxon>Acanthamoeba</taxon>
    </lineage>
</organism>
<name>L8GVP1_ACACF</name>
<dbReference type="EMBL" id="KB007974">
    <property type="protein sequence ID" value="ELR17309.1"/>
    <property type="molecule type" value="Genomic_DNA"/>
</dbReference>
<gene>
    <name evidence="1" type="ORF">ACA1_060360</name>
</gene>
<keyword evidence="2" id="KW-1185">Reference proteome</keyword>
<dbReference type="KEGG" id="acan:ACA1_060360"/>